<keyword evidence="1" id="KW-0732">Signal</keyword>
<feature type="chain" id="PRO_5046187219" description="Alpha/beta hydrolase domain-containing protein" evidence="1">
    <location>
        <begin position="31"/>
        <end position="457"/>
    </location>
</feature>
<dbReference type="Proteomes" id="UP000598217">
    <property type="component" value="Unassembled WGS sequence"/>
</dbReference>
<proteinExistence type="predicted"/>
<dbReference type="RefSeq" id="WP_191273862.1">
    <property type="nucleotide sequence ID" value="NZ_BMXJ01000007.1"/>
</dbReference>
<evidence type="ECO:0000313" key="4">
    <source>
        <dbReference type="Proteomes" id="UP000598217"/>
    </source>
</evidence>
<reference evidence="3 4" key="1">
    <citation type="submission" date="2020-10" db="EMBL/GenBank/DDBJ databases">
        <title>Sequencing the genomes of 1000 actinobacteria strains.</title>
        <authorList>
            <person name="Klenk H.-P."/>
        </authorList>
    </citation>
    <scope>NUCLEOTIDE SEQUENCE [LARGE SCALE GENOMIC DNA]</scope>
    <source>
        <strain evidence="3 4">DSM 45157</strain>
    </source>
</reference>
<feature type="domain" description="Alpha/beta hydrolase" evidence="2">
    <location>
        <begin position="40"/>
        <end position="445"/>
    </location>
</feature>
<name>A0ABR9H9X6_9ACTN</name>
<protein>
    <recommendedName>
        <fullName evidence="2">Alpha/beta hydrolase domain-containing protein</fullName>
    </recommendedName>
</protein>
<gene>
    <name evidence="3" type="ORF">H4W79_000035</name>
</gene>
<dbReference type="Pfam" id="PF20091">
    <property type="entry name" value="Abhydrolase_10"/>
    <property type="match status" value="1"/>
</dbReference>
<feature type="signal peptide" evidence="1">
    <location>
        <begin position="1"/>
        <end position="30"/>
    </location>
</feature>
<evidence type="ECO:0000259" key="2">
    <source>
        <dbReference type="Pfam" id="PF20091"/>
    </source>
</evidence>
<dbReference type="EMBL" id="JADBDY010000001">
    <property type="protein sequence ID" value="MBE1455821.1"/>
    <property type="molecule type" value="Genomic_DNA"/>
</dbReference>
<sequence>MSPRSPRRFGALLLAPTVSLGLLGAVPARAEPVDGATATVSGPVPVTADSYPFMSADGPEVPPIQEGDPIEADLAAHDYVEEEFLLEGTAEHPDAGPVPYLTRMVVRRPARADDFSGAAFLEWNNVSFGQDIEIDWFLSHEYFMDEGHVWVGLSAQWVGVDALRAWDPGRYGDLTVGGPELSDAPAFDIYSQTARALRAPLGVDPLPGFGVDTVVATGHSQSAGYLAEYHNRFHPDHEAVDAFVIHGASTALDESTTPVMRLIAETDVRFRAQSREPDSEHFRRWEVAGTAHVGHTEYRTFAPLIARENPGTEPQRCDRPPYSRVPFHYVLNAAYDHVIDWVEGGTAPPVAPRLEWDDATTANRDEHGNQLGGIRLVEHEVATALNHGDNTGDPFCVLLGTHVPFEEETLRELYPRRGGYAAQVLQTVNEARREGYIRHEDAHESRRSALEASYPWW</sequence>
<accession>A0ABR9H9X6</accession>
<evidence type="ECO:0000256" key="1">
    <source>
        <dbReference type="SAM" id="SignalP"/>
    </source>
</evidence>
<dbReference type="InterPro" id="IPR045394">
    <property type="entry name" value="Abhydrolase_dom"/>
</dbReference>
<organism evidence="3 4">
    <name type="scientific">Nocardiopsis terrae</name>
    <dbReference type="NCBI Taxonomy" id="372655"/>
    <lineage>
        <taxon>Bacteria</taxon>
        <taxon>Bacillati</taxon>
        <taxon>Actinomycetota</taxon>
        <taxon>Actinomycetes</taxon>
        <taxon>Streptosporangiales</taxon>
        <taxon>Nocardiopsidaceae</taxon>
        <taxon>Nocardiopsis</taxon>
    </lineage>
</organism>
<evidence type="ECO:0000313" key="3">
    <source>
        <dbReference type="EMBL" id="MBE1455821.1"/>
    </source>
</evidence>
<comment type="caution">
    <text evidence="3">The sequence shown here is derived from an EMBL/GenBank/DDBJ whole genome shotgun (WGS) entry which is preliminary data.</text>
</comment>
<keyword evidence="4" id="KW-1185">Reference proteome</keyword>